<evidence type="ECO:0000313" key="1">
    <source>
        <dbReference type="EMBL" id="KAE8379364.1"/>
    </source>
</evidence>
<dbReference type="EMBL" id="ML736195">
    <property type="protein sequence ID" value="KAE8379364.1"/>
    <property type="molecule type" value="Genomic_DNA"/>
</dbReference>
<reference evidence="1 2" key="1">
    <citation type="submission" date="2019-04" db="EMBL/GenBank/DDBJ databases">
        <title>Friends and foes A comparative genomics studyof 23 Aspergillus species from section Flavi.</title>
        <authorList>
            <consortium name="DOE Joint Genome Institute"/>
            <person name="Kjaerbolling I."/>
            <person name="Vesth T."/>
            <person name="Frisvad J.C."/>
            <person name="Nybo J.L."/>
            <person name="Theobald S."/>
            <person name="Kildgaard S."/>
            <person name="Isbrandt T."/>
            <person name="Kuo A."/>
            <person name="Sato A."/>
            <person name="Lyhne E.K."/>
            <person name="Kogle M.E."/>
            <person name="Wiebenga A."/>
            <person name="Kun R.S."/>
            <person name="Lubbers R.J."/>
            <person name="Makela M.R."/>
            <person name="Barry K."/>
            <person name="Chovatia M."/>
            <person name="Clum A."/>
            <person name="Daum C."/>
            <person name="Haridas S."/>
            <person name="He G."/>
            <person name="LaButti K."/>
            <person name="Lipzen A."/>
            <person name="Mondo S."/>
            <person name="Riley R."/>
            <person name="Salamov A."/>
            <person name="Simmons B.A."/>
            <person name="Magnuson J.K."/>
            <person name="Henrissat B."/>
            <person name="Mortensen U.H."/>
            <person name="Larsen T.O."/>
            <person name="Devries R.P."/>
            <person name="Grigoriev I.V."/>
            <person name="Machida M."/>
            <person name="Baker S.E."/>
            <person name="Andersen M.R."/>
        </authorList>
    </citation>
    <scope>NUCLEOTIDE SEQUENCE [LARGE SCALE GENOMIC DNA]</scope>
    <source>
        <strain evidence="1 2">IBT 29228</strain>
    </source>
</reference>
<gene>
    <name evidence="1" type="ORF">BDV26DRAFT_291386</name>
</gene>
<evidence type="ECO:0000313" key="2">
    <source>
        <dbReference type="Proteomes" id="UP000326198"/>
    </source>
</evidence>
<keyword evidence="2" id="KW-1185">Reference proteome</keyword>
<accession>A0A5N7BC70</accession>
<organism evidence="1 2">
    <name type="scientific">Aspergillus bertholletiae</name>
    <dbReference type="NCBI Taxonomy" id="1226010"/>
    <lineage>
        <taxon>Eukaryota</taxon>
        <taxon>Fungi</taxon>
        <taxon>Dikarya</taxon>
        <taxon>Ascomycota</taxon>
        <taxon>Pezizomycotina</taxon>
        <taxon>Eurotiomycetes</taxon>
        <taxon>Eurotiomycetidae</taxon>
        <taxon>Eurotiales</taxon>
        <taxon>Aspergillaceae</taxon>
        <taxon>Aspergillus</taxon>
        <taxon>Aspergillus subgen. Circumdati</taxon>
    </lineage>
</organism>
<evidence type="ECO:0008006" key="3">
    <source>
        <dbReference type="Google" id="ProtNLM"/>
    </source>
</evidence>
<name>A0A5N7BC70_9EURO</name>
<sequence length="346" mass="38731">MSGTLAESFDENFNERSLQRTLLLHDFQVILDHHGVPVSFWAFCQFADIDHLEVLIRQFATAPLLVPLAIESCFAIPRIWAQKSPKFADGASTTVSFLSSHCSQRLAALTRERDGNRCVLTKSGLCDVAHIFAHYLLKPKKQPTASDRCGPSIWSVLLMFWSKNQVEEWRQAIFGDSLTGEDAVFNLVCLRSNLQQLILELQWLPRYPHTYEATIPITEYPLSTRNQDSVGDVSIICESSGELAKLASGSIIKLHTIDPVRLPLPSYALMEMAWHLSRVVSLSASGLLQELDTRFEGDEDDHRGPMAVPDRLLDWILSTNTSSASVSNDTDMKSTLVLAETTPMKR</sequence>
<dbReference type="Proteomes" id="UP000326198">
    <property type="component" value="Unassembled WGS sequence"/>
</dbReference>
<dbReference type="AlphaFoldDB" id="A0A5N7BC70"/>
<dbReference type="OrthoDB" id="5416097at2759"/>
<proteinExistence type="predicted"/>
<protein>
    <recommendedName>
        <fullName evidence="3">HNH nuclease domain-containing protein</fullName>
    </recommendedName>
</protein>